<keyword evidence="3" id="KW-1185">Reference proteome</keyword>
<proteinExistence type="predicted"/>
<name>A0A9X9X0V4_9PROT</name>
<dbReference type="GO" id="GO:0008168">
    <property type="term" value="F:methyltransferase activity"/>
    <property type="evidence" value="ECO:0007669"/>
    <property type="project" value="UniProtKB-KW"/>
</dbReference>
<dbReference type="PANTHER" id="PTHR34203">
    <property type="entry name" value="METHYLTRANSFERASE, FKBM FAMILY PROTEIN"/>
    <property type="match status" value="1"/>
</dbReference>
<keyword evidence="2" id="KW-0808">Transferase</keyword>
<feature type="domain" description="Methyltransferase FkbM" evidence="1">
    <location>
        <begin position="86"/>
        <end position="236"/>
    </location>
</feature>
<comment type="caution">
    <text evidence="2">The sequence shown here is derived from an EMBL/GenBank/DDBJ whole genome shotgun (WGS) entry which is preliminary data.</text>
</comment>
<dbReference type="Gene3D" id="3.40.50.150">
    <property type="entry name" value="Vaccinia Virus protein VP39"/>
    <property type="match status" value="1"/>
</dbReference>
<accession>A0A9X9X0V4</accession>
<dbReference type="SUPFAM" id="SSF53335">
    <property type="entry name" value="S-adenosyl-L-methionine-dependent methyltransferases"/>
    <property type="match status" value="1"/>
</dbReference>
<dbReference type="EMBL" id="JAAEDM010000057">
    <property type="protein sequence ID" value="MBR0673033.1"/>
    <property type="molecule type" value="Genomic_DNA"/>
</dbReference>
<evidence type="ECO:0000313" key="3">
    <source>
        <dbReference type="Proteomes" id="UP001138751"/>
    </source>
</evidence>
<dbReference type="InterPro" id="IPR052514">
    <property type="entry name" value="SAM-dependent_MTase"/>
</dbReference>
<dbReference type="PANTHER" id="PTHR34203:SF15">
    <property type="entry name" value="SLL1173 PROTEIN"/>
    <property type="match status" value="1"/>
</dbReference>
<dbReference type="Proteomes" id="UP001138751">
    <property type="component" value="Unassembled WGS sequence"/>
</dbReference>
<sequence length="250" mass="27208">MSEELRRSMDGLARRMDDVRAAVLFQAMGPERIHSFAAFDTLVRMHLPFAATDYVQRYILLSGSFYESRQLAEVRPLIPPGAVVVDAGGNIGNHAVFFAMVCRAAEVISFEPLKTIFPILERNVALNGLTNVRCINAALGAGTGGAALSYFQAANLAASGFDLGAGTDYPMTSIDALGLQRLDFLKIDVEGNHLPVLEGARETLARLRPPVWIELRPRLGEFATGDAAMRAQGYRLEKSMSPADHLYLPA</sequence>
<evidence type="ECO:0000259" key="1">
    <source>
        <dbReference type="Pfam" id="PF05050"/>
    </source>
</evidence>
<dbReference type="InterPro" id="IPR029063">
    <property type="entry name" value="SAM-dependent_MTases_sf"/>
</dbReference>
<evidence type="ECO:0000313" key="2">
    <source>
        <dbReference type="EMBL" id="MBR0673033.1"/>
    </source>
</evidence>
<reference evidence="2" key="1">
    <citation type="submission" date="2020-01" db="EMBL/GenBank/DDBJ databases">
        <authorList>
            <person name="Rat A."/>
        </authorList>
    </citation>
    <scope>NUCLEOTIDE SEQUENCE</scope>
    <source>
        <strain evidence="2">LMG 31231</strain>
    </source>
</reference>
<organism evidence="2 3">
    <name type="scientific">Neoroseomonas soli</name>
    <dbReference type="NCBI Taxonomy" id="1081025"/>
    <lineage>
        <taxon>Bacteria</taxon>
        <taxon>Pseudomonadati</taxon>
        <taxon>Pseudomonadota</taxon>
        <taxon>Alphaproteobacteria</taxon>
        <taxon>Acetobacterales</taxon>
        <taxon>Acetobacteraceae</taxon>
        <taxon>Neoroseomonas</taxon>
    </lineage>
</organism>
<dbReference type="InterPro" id="IPR006342">
    <property type="entry name" value="FkbM_mtfrase"/>
</dbReference>
<keyword evidence="2" id="KW-0489">Methyltransferase</keyword>
<reference evidence="2" key="2">
    <citation type="journal article" date="2021" name="Syst. Appl. Microbiol.">
        <title>Roseomonas hellenica sp. nov., isolated from roots of wild-growing Alkanna tinctoria.</title>
        <authorList>
            <person name="Rat A."/>
            <person name="Naranjo H.D."/>
            <person name="Lebbe L."/>
            <person name="Cnockaert M."/>
            <person name="Krigas N."/>
            <person name="Grigoriadou K."/>
            <person name="Maloupa E."/>
            <person name="Willems A."/>
        </authorList>
    </citation>
    <scope>NUCLEOTIDE SEQUENCE</scope>
    <source>
        <strain evidence="2">LMG 31231</strain>
    </source>
</reference>
<dbReference type="AlphaFoldDB" id="A0A9X9X0V4"/>
<dbReference type="NCBIfam" id="TIGR01444">
    <property type="entry name" value="fkbM_fam"/>
    <property type="match status" value="1"/>
</dbReference>
<dbReference type="RefSeq" id="WP_211863447.1">
    <property type="nucleotide sequence ID" value="NZ_JAAEDM010000057.1"/>
</dbReference>
<dbReference type="Pfam" id="PF05050">
    <property type="entry name" value="Methyltransf_21"/>
    <property type="match status" value="1"/>
</dbReference>
<protein>
    <submittedName>
        <fullName evidence="2">FkbM family methyltransferase</fullName>
    </submittedName>
</protein>
<dbReference type="GO" id="GO:0032259">
    <property type="term" value="P:methylation"/>
    <property type="evidence" value="ECO:0007669"/>
    <property type="project" value="UniProtKB-KW"/>
</dbReference>
<gene>
    <name evidence="2" type="ORF">GXW76_17780</name>
</gene>